<proteinExistence type="predicted"/>
<evidence type="ECO:0000256" key="1">
    <source>
        <dbReference type="SAM" id="Phobius"/>
    </source>
</evidence>
<dbReference type="Pfam" id="PF11127">
    <property type="entry name" value="YgaP-like_TM"/>
    <property type="match status" value="1"/>
</dbReference>
<name>A0ABQ6BJX1_9CAUL</name>
<dbReference type="RefSeq" id="WP_284222591.1">
    <property type="nucleotide sequence ID" value="NZ_BSOY01000035.1"/>
</dbReference>
<keyword evidence="1" id="KW-0812">Transmembrane</keyword>
<keyword evidence="1" id="KW-0472">Membrane</keyword>
<keyword evidence="4" id="KW-1185">Reference proteome</keyword>
<evidence type="ECO:0000313" key="4">
    <source>
        <dbReference type="Proteomes" id="UP001156921"/>
    </source>
</evidence>
<organism evidence="3 4">
    <name type="scientific">Brevundimonas denitrificans</name>
    <dbReference type="NCBI Taxonomy" id="1443434"/>
    <lineage>
        <taxon>Bacteria</taxon>
        <taxon>Pseudomonadati</taxon>
        <taxon>Pseudomonadota</taxon>
        <taxon>Alphaproteobacteria</taxon>
        <taxon>Caulobacterales</taxon>
        <taxon>Caulobacteraceae</taxon>
        <taxon>Brevundimonas</taxon>
    </lineage>
</organism>
<evidence type="ECO:0000259" key="2">
    <source>
        <dbReference type="Pfam" id="PF11127"/>
    </source>
</evidence>
<accession>A0ABQ6BJX1</accession>
<comment type="caution">
    <text evidence="3">The sequence shown here is derived from an EMBL/GenBank/DDBJ whole genome shotgun (WGS) entry which is preliminary data.</text>
</comment>
<dbReference type="EMBL" id="BSOY01000035">
    <property type="protein sequence ID" value="GLS01729.1"/>
    <property type="molecule type" value="Genomic_DNA"/>
</dbReference>
<dbReference type="Proteomes" id="UP001156921">
    <property type="component" value="Unassembled WGS sequence"/>
</dbReference>
<reference evidence="4" key="1">
    <citation type="journal article" date="2019" name="Int. J. Syst. Evol. Microbiol.">
        <title>The Global Catalogue of Microorganisms (GCM) 10K type strain sequencing project: providing services to taxonomists for standard genome sequencing and annotation.</title>
        <authorList>
            <consortium name="The Broad Institute Genomics Platform"/>
            <consortium name="The Broad Institute Genome Sequencing Center for Infectious Disease"/>
            <person name="Wu L."/>
            <person name="Ma J."/>
        </authorList>
    </citation>
    <scope>NUCLEOTIDE SEQUENCE [LARGE SCALE GENOMIC DNA]</scope>
    <source>
        <strain evidence="4">NBRC 110107</strain>
    </source>
</reference>
<sequence>MFKANVGGLDRILRVIVGLGLIALVFVGPQTPWGWVGAVPLLTGLFGTCPLYTLLGIRTCRRR</sequence>
<keyword evidence="1" id="KW-1133">Transmembrane helix</keyword>
<feature type="domain" description="Inner membrane protein YgaP-like transmembrane" evidence="2">
    <location>
        <begin position="3"/>
        <end position="62"/>
    </location>
</feature>
<gene>
    <name evidence="3" type="ORF">GCM10007859_17440</name>
</gene>
<feature type="transmembrane region" description="Helical" evidence="1">
    <location>
        <begin position="12"/>
        <end position="29"/>
    </location>
</feature>
<protein>
    <recommendedName>
        <fullName evidence="2">Inner membrane protein YgaP-like transmembrane domain-containing protein</fullName>
    </recommendedName>
</protein>
<feature type="transmembrane region" description="Helical" evidence="1">
    <location>
        <begin position="35"/>
        <end position="57"/>
    </location>
</feature>
<evidence type="ECO:0000313" key="3">
    <source>
        <dbReference type="EMBL" id="GLS01729.1"/>
    </source>
</evidence>
<dbReference type="InterPro" id="IPR021309">
    <property type="entry name" value="YgaP-like_TM"/>
</dbReference>